<dbReference type="PANTHER" id="PTHR35391">
    <property type="entry name" value="C2H2-TYPE DOMAIN-CONTAINING PROTEIN-RELATED"/>
    <property type="match status" value="1"/>
</dbReference>
<feature type="domain" description="Oxidoreductase acuF-like C2H2 type zinc-finger" evidence="2">
    <location>
        <begin position="328"/>
        <end position="357"/>
    </location>
</feature>
<protein>
    <recommendedName>
        <fullName evidence="2">Oxidoreductase acuF-like C2H2 type zinc-finger domain-containing protein</fullName>
    </recommendedName>
</protein>
<evidence type="ECO:0000259" key="2">
    <source>
        <dbReference type="Pfam" id="PF26082"/>
    </source>
</evidence>
<evidence type="ECO:0000313" key="4">
    <source>
        <dbReference type="Proteomes" id="UP000738349"/>
    </source>
</evidence>
<evidence type="ECO:0000313" key="3">
    <source>
        <dbReference type="EMBL" id="KAH7141974.1"/>
    </source>
</evidence>
<evidence type="ECO:0000256" key="1">
    <source>
        <dbReference type="SAM" id="MobiDB-lite"/>
    </source>
</evidence>
<feature type="non-terminal residue" evidence="3">
    <location>
        <position position="588"/>
    </location>
</feature>
<organism evidence="3 4">
    <name type="scientific">Dactylonectria macrodidyma</name>
    <dbReference type="NCBI Taxonomy" id="307937"/>
    <lineage>
        <taxon>Eukaryota</taxon>
        <taxon>Fungi</taxon>
        <taxon>Dikarya</taxon>
        <taxon>Ascomycota</taxon>
        <taxon>Pezizomycotina</taxon>
        <taxon>Sordariomycetes</taxon>
        <taxon>Hypocreomycetidae</taxon>
        <taxon>Hypocreales</taxon>
        <taxon>Nectriaceae</taxon>
        <taxon>Dactylonectria</taxon>
    </lineage>
</organism>
<name>A0A9P9EQY7_9HYPO</name>
<dbReference type="InterPro" id="IPR036770">
    <property type="entry name" value="Ankyrin_rpt-contain_sf"/>
</dbReference>
<comment type="caution">
    <text evidence="3">The sequence shown here is derived from an EMBL/GenBank/DDBJ whole genome shotgun (WGS) entry which is preliminary data.</text>
</comment>
<dbReference type="SUPFAM" id="SSF48403">
    <property type="entry name" value="Ankyrin repeat"/>
    <property type="match status" value="1"/>
</dbReference>
<feature type="compositionally biased region" description="Acidic residues" evidence="1">
    <location>
        <begin position="76"/>
        <end position="88"/>
    </location>
</feature>
<dbReference type="OrthoDB" id="20872at2759"/>
<dbReference type="InterPro" id="IPR058925">
    <property type="entry name" value="zf-C2H2_AcuF"/>
</dbReference>
<dbReference type="Pfam" id="PF26082">
    <property type="entry name" value="zf-C2H2_AcuF"/>
    <property type="match status" value="1"/>
</dbReference>
<feature type="region of interest" description="Disordered" evidence="1">
    <location>
        <begin position="230"/>
        <end position="252"/>
    </location>
</feature>
<proteinExistence type="predicted"/>
<dbReference type="AlphaFoldDB" id="A0A9P9EQY7"/>
<dbReference type="Gene3D" id="1.25.40.20">
    <property type="entry name" value="Ankyrin repeat-containing domain"/>
    <property type="match status" value="1"/>
</dbReference>
<sequence>MPPQTLRNQRDRFKVWAGNLGALQEGRASLDFRLRESIPMQSAVHKLLKQLEDTVKKSSDIVGGVRKPREESLTSADEEQDLWSDSDDNSSSKVEDGINTRTELGQNTFAIMQIVSDLFKLSFKIRNPATRSSGQSVLKPLLFKQPVYVDVDDTTTVDLLACFGVFDRGHVQEAFRELRCSVHRRPRLEDMSPTESHGFLIDRWSKSLTNRRRYFAYWENHARKLAKEDMEKAPDQADSKNPGWVEAQPSPKPMPAADLAAALMTPAAAATSLAGKTILSGTEGSTYERKLDDEVDTNSVVSYASTTYDIDGTVADLPRAPPVRPPQTEFQCPYCWVTCPAHHAKGKSWREHILRDLQPYMCTYEECSDADAMYASRPAWLAHEADAHRRVWRCFTHPEPLYTSQDALQQHLETEHGAMLGPAQIQEMNKCSHANAVDQRSVCPFCHSAGPFKRGVANHMAFHMEQLACFAVPRGPDADDASLSGKNTNTAQGVWSAASMASVSLVFSDTPRGSSSAIEVGGDVDRTSSLESEDDEEKGKTIWIAETGQKYTVPQLLEQGIDINSEDSTGRTPLSIATQFGYKEDIFL</sequence>
<reference evidence="3" key="1">
    <citation type="journal article" date="2021" name="Nat. Commun.">
        <title>Genetic determinants of endophytism in the Arabidopsis root mycobiome.</title>
        <authorList>
            <person name="Mesny F."/>
            <person name="Miyauchi S."/>
            <person name="Thiergart T."/>
            <person name="Pickel B."/>
            <person name="Atanasova L."/>
            <person name="Karlsson M."/>
            <person name="Huettel B."/>
            <person name="Barry K.W."/>
            <person name="Haridas S."/>
            <person name="Chen C."/>
            <person name="Bauer D."/>
            <person name="Andreopoulos W."/>
            <person name="Pangilinan J."/>
            <person name="LaButti K."/>
            <person name="Riley R."/>
            <person name="Lipzen A."/>
            <person name="Clum A."/>
            <person name="Drula E."/>
            <person name="Henrissat B."/>
            <person name="Kohler A."/>
            <person name="Grigoriev I.V."/>
            <person name="Martin F.M."/>
            <person name="Hacquard S."/>
        </authorList>
    </citation>
    <scope>NUCLEOTIDE SEQUENCE</scope>
    <source>
        <strain evidence="3">MPI-CAGE-AT-0147</strain>
    </source>
</reference>
<feature type="region of interest" description="Disordered" evidence="1">
    <location>
        <begin position="62"/>
        <end position="96"/>
    </location>
</feature>
<dbReference type="Proteomes" id="UP000738349">
    <property type="component" value="Unassembled WGS sequence"/>
</dbReference>
<dbReference type="PANTHER" id="PTHR35391:SF7">
    <property type="entry name" value="C2H2-TYPE DOMAIN-CONTAINING PROTEIN"/>
    <property type="match status" value="1"/>
</dbReference>
<accession>A0A9P9EQY7</accession>
<dbReference type="EMBL" id="JAGMUV010000010">
    <property type="protein sequence ID" value="KAH7141974.1"/>
    <property type="molecule type" value="Genomic_DNA"/>
</dbReference>
<gene>
    <name evidence="3" type="ORF">EDB81DRAFT_723219</name>
</gene>
<feature type="region of interest" description="Disordered" evidence="1">
    <location>
        <begin position="511"/>
        <end position="538"/>
    </location>
</feature>
<keyword evidence="4" id="KW-1185">Reference proteome</keyword>